<dbReference type="InterPro" id="IPR051673">
    <property type="entry name" value="SSDNA_exonuclease_RecJ"/>
</dbReference>
<dbReference type="InterPro" id="IPR001667">
    <property type="entry name" value="DDH_dom"/>
</dbReference>
<dbReference type="EMBL" id="WUUQ01000002">
    <property type="protein sequence ID" value="MXQ73835.1"/>
    <property type="molecule type" value="Genomic_DNA"/>
</dbReference>
<dbReference type="Pfam" id="PF17768">
    <property type="entry name" value="RecJ_OB"/>
    <property type="match status" value="1"/>
</dbReference>
<evidence type="ECO:0000256" key="2">
    <source>
        <dbReference type="ARBA" id="ARBA00019841"/>
    </source>
</evidence>
<dbReference type="GO" id="GO:0004527">
    <property type="term" value="F:exonuclease activity"/>
    <property type="evidence" value="ECO:0007669"/>
    <property type="project" value="UniProtKB-KW"/>
</dbReference>
<evidence type="ECO:0000313" key="9">
    <source>
        <dbReference type="EMBL" id="MXQ73835.1"/>
    </source>
</evidence>
<protein>
    <recommendedName>
        <fullName evidence="2">Single-stranded-DNA-specific exonuclease RecJ</fullName>
    </recommendedName>
</protein>
<organism evidence="9 10">
    <name type="scientific">Copranaerobaculum intestinale</name>
    <dbReference type="NCBI Taxonomy" id="2692629"/>
    <lineage>
        <taxon>Bacteria</taxon>
        <taxon>Bacillati</taxon>
        <taxon>Bacillota</taxon>
        <taxon>Erysipelotrichia</taxon>
        <taxon>Erysipelotrichales</taxon>
        <taxon>Erysipelotrichaceae</taxon>
        <taxon>Copranaerobaculum</taxon>
    </lineage>
</organism>
<reference evidence="9 10" key="2">
    <citation type="submission" date="2020-01" db="EMBL/GenBank/DDBJ databases">
        <title>Clostridiaceae sp. nov. isolated from the gut of human by culturomics.</title>
        <authorList>
            <person name="Chang Y."/>
        </authorList>
    </citation>
    <scope>NUCLEOTIDE SEQUENCE [LARGE SCALE GENOMIC DNA]</scope>
    <source>
        <strain evidence="9 10">DONG20-135</strain>
    </source>
</reference>
<evidence type="ECO:0000259" key="8">
    <source>
        <dbReference type="Pfam" id="PF17768"/>
    </source>
</evidence>
<dbReference type="RefSeq" id="WP_160625241.1">
    <property type="nucleotide sequence ID" value="NZ_WUUQ01000002.1"/>
</dbReference>
<evidence type="ECO:0000313" key="10">
    <source>
        <dbReference type="Proteomes" id="UP000434036"/>
    </source>
</evidence>
<dbReference type="Pfam" id="PF01368">
    <property type="entry name" value="DHH"/>
    <property type="match status" value="1"/>
</dbReference>
<dbReference type="SUPFAM" id="SSF64182">
    <property type="entry name" value="DHH phosphoesterases"/>
    <property type="match status" value="1"/>
</dbReference>
<evidence type="ECO:0000259" key="7">
    <source>
        <dbReference type="Pfam" id="PF02272"/>
    </source>
</evidence>
<feature type="domain" description="DDH" evidence="6">
    <location>
        <begin position="72"/>
        <end position="204"/>
    </location>
</feature>
<comment type="caution">
    <text evidence="9">The sequence shown here is derived from an EMBL/GenBank/DDBJ whole genome shotgun (WGS) entry which is preliminary data.</text>
</comment>
<keyword evidence="4" id="KW-0378">Hydrolase</keyword>
<evidence type="ECO:0000256" key="4">
    <source>
        <dbReference type="ARBA" id="ARBA00022801"/>
    </source>
</evidence>
<proteinExistence type="inferred from homology"/>
<evidence type="ECO:0000256" key="3">
    <source>
        <dbReference type="ARBA" id="ARBA00022722"/>
    </source>
</evidence>
<sequence length="533" mass="60031">MNYQAYEDKNIEEYQNRFQMGRLCARVLASHQLNEEQLQEVLNPPKLHNPFEAVGLKAVVDRLKAACDNNEKVLICGDYDADGICATAIAYHALSRANIICGYYIPNRFKEGYGLHPHTVEMAKEKGYTLLLTVDNGVKAYEAAEKAAELGLELIITDHHTVEGKLPKCSLFLHPQKMGKPFETLSGAGVAFELSRALIGEDEEMLILACVAAIGDVMPLWRETRSIVRMGIAALNRGKGMAIQKLANQMGAWDETKISFQVVPKLNVTGRLADMANANMTVRYLLSQNRDEIIKCSKQIGDLNELRKIKSEEMTRKAMHLVDDQYLFQVLHDDSFHEGLTGLVAGKLASQLKKPVMVLSGFEYLRGSIRSYGNLNLNEFFQDGQSLFDAYGGHPKAAGLGFSRAALKQVQKFVNHKMDRLEVSDEEVRSYLPLQDGDLTLSQVQELQRLKPFGEGFPPTLFAYRMKPDMKEKTMREGKHIKWSNDQLEVVKFNCADQIPLWKKRNDLIFYGTLSISAFRGNQKISLMAEDIQ</sequence>
<keyword evidence="3" id="KW-0540">Nuclease</keyword>
<reference evidence="9 10" key="1">
    <citation type="submission" date="2019-12" db="EMBL/GenBank/DDBJ databases">
        <authorList>
            <person name="Yang R."/>
        </authorList>
    </citation>
    <scope>NUCLEOTIDE SEQUENCE [LARGE SCALE GENOMIC DNA]</scope>
    <source>
        <strain evidence="9 10">DONG20-135</strain>
    </source>
</reference>
<keyword evidence="10" id="KW-1185">Reference proteome</keyword>
<dbReference type="GO" id="GO:0003676">
    <property type="term" value="F:nucleic acid binding"/>
    <property type="evidence" value="ECO:0007669"/>
    <property type="project" value="InterPro"/>
</dbReference>
<dbReference type="Gene3D" id="3.90.1640.30">
    <property type="match status" value="1"/>
</dbReference>
<dbReference type="Pfam" id="PF02272">
    <property type="entry name" value="DHHA1"/>
    <property type="match status" value="1"/>
</dbReference>
<name>A0A6N8U8N3_9FIRM</name>
<feature type="domain" description="RecJ OB" evidence="8">
    <location>
        <begin position="434"/>
        <end position="531"/>
    </location>
</feature>
<dbReference type="PANTHER" id="PTHR30255">
    <property type="entry name" value="SINGLE-STRANDED-DNA-SPECIFIC EXONUCLEASE RECJ"/>
    <property type="match status" value="1"/>
</dbReference>
<accession>A0A6N8U8N3</accession>
<dbReference type="AlphaFoldDB" id="A0A6N8U8N3"/>
<evidence type="ECO:0000259" key="6">
    <source>
        <dbReference type="Pfam" id="PF01368"/>
    </source>
</evidence>
<feature type="domain" description="DHHA1" evidence="7">
    <location>
        <begin position="324"/>
        <end position="417"/>
    </location>
</feature>
<evidence type="ECO:0000256" key="1">
    <source>
        <dbReference type="ARBA" id="ARBA00005915"/>
    </source>
</evidence>
<evidence type="ECO:0000256" key="5">
    <source>
        <dbReference type="ARBA" id="ARBA00022839"/>
    </source>
</evidence>
<comment type="similarity">
    <text evidence="1">Belongs to the RecJ family.</text>
</comment>
<dbReference type="InterPro" id="IPR038763">
    <property type="entry name" value="DHH_sf"/>
</dbReference>
<dbReference type="PANTHER" id="PTHR30255:SF2">
    <property type="entry name" value="SINGLE-STRANDED-DNA-SPECIFIC EXONUCLEASE RECJ"/>
    <property type="match status" value="1"/>
</dbReference>
<keyword evidence="5" id="KW-0269">Exonuclease</keyword>
<gene>
    <name evidence="9" type="ORF">GSF08_07770</name>
</gene>
<dbReference type="Gene3D" id="3.10.310.30">
    <property type="match status" value="1"/>
</dbReference>
<dbReference type="InterPro" id="IPR003156">
    <property type="entry name" value="DHHA1_dom"/>
</dbReference>
<dbReference type="Proteomes" id="UP000434036">
    <property type="component" value="Unassembled WGS sequence"/>
</dbReference>
<dbReference type="InterPro" id="IPR041122">
    <property type="entry name" value="RecJ_OB"/>
</dbReference>